<feature type="region of interest" description="Disordered" evidence="2">
    <location>
        <begin position="345"/>
        <end position="429"/>
    </location>
</feature>
<accession>A0A812DCG6</accession>
<keyword evidence="1" id="KW-0175">Coiled coil</keyword>
<feature type="compositionally biased region" description="Polar residues" evidence="2">
    <location>
        <begin position="372"/>
        <end position="385"/>
    </location>
</feature>
<feature type="region of interest" description="Disordered" evidence="2">
    <location>
        <begin position="459"/>
        <end position="528"/>
    </location>
</feature>
<keyword evidence="3" id="KW-1133">Transmembrane helix</keyword>
<dbReference type="GO" id="GO:0097539">
    <property type="term" value="C:ciliary transition fiber"/>
    <property type="evidence" value="ECO:0007669"/>
    <property type="project" value="InterPro"/>
</dbReference>
<dbReference type="PANTHER" id="PTHR33689:SF1">
    <property type="entry name" value="FAS-BINDING FACTOR 1"/>
    <property type="match status" value="1"/>
</dbReference>
<keyword evidence="3" id="KW-0472">Membrane</keyword>
<feature type="coiled-coil region" evidence="1">
    <location>
        <begin position="935"/>
        <end position="1007"/>
    </location>
</feature>
<proteinExistence type="predicted"/>
<feature type="compositionally biased region" description="Acidic residues" evidence="2">
    <location>
        <begin position="133"/>
        <end position="147"/>
    </location>
</feature>
<feature type="domain" description="Fas-binding factor 1 C-terminal" evidence="4">
    <location>
        <begin position="616"/>
        <end position="1159"/>
    </location>
</feature>
<reference evidence="5" key="1">
    <citation type="submission" date="2021-01" db="EMBL/GenBank/DDBJ databases">
        <authorList>
            <person name="Li R."/>
            <person name="Bekaert M."/>
        </authorList>
    </citation>
    <scope>NUCLEOTIDE SEQUENCE</scope>
    <source>
        <strain evidence="5">Farmed</strain>
    </source>
</reference>
<dbReference type="GO" id="GO:0090162">
    <property type="term" value="P:establishment of epithelial cell polarity"/>
    <property type="evidence" value="ECO:0007669"/>
    <property type="project" value="InterPro"/>
</dbReference>
<evidence type="ECO:0000259" key="4">
    <source>
        <dbReference type="Pfam" id="PF21007"/>
    </source>
</evidence>
<feature type="compositionally biased region" description="Basic and acidic residues" evidence="2">
    <location>
        <begin position="505"/>
        <end position="528"/>
    </location>
</feature>
<feature type="region of interest" description="Disordered" evidence="2">
    <location>
        <begin position="66"/>
        <end position="325"/>
    </location>
</feature>
<feature type="compositionally biased region" description="Polar residues" evidence="2">
    <location>
        <begin position="304"/>
        <end position="315"/>
    </location>
</feature>
<dbReference type="PANTHER" id="PTHR33689">
    <property type="entry name" value="FAS-BINDING FACTOR 1"/>
    <property type="match status" value="1"/>
</dbReference>
<feature type="compositionally biased region" description="Low complexity" evidence="2">
    <location>
        <begin position="160"/>
        <end position="184"/>
    </location>
</feature>
<dbReference type="EMBL" id="CAHIKZ030003431">
    <property type="protein sequence ID" value="CAE1300179.1"/>
    <property type="molecule type" value="Genomic_DNA"/>
</dbReference>
<feature type="transmembrane region" description="Helical" evidence="3">
    <location>
        <begin position="1262"/>
        <end position="1285"/>
    </location>
</feature>
<evidence type="ECO:0000313" key="6">
    <source>
        <dbReference type="Proteomes" id="UP000597762"/>
    </source>
</evidence>
<dbReference type="InterPro" id="IPR049390">
    <property type="entry name" value="FBF1_C"/>
</dbReference>
<evidence type="ECO:0000256" key="1">
    <source>
        <dbReference type="SAM" id="Coils"/>
    </source>
</evidence>
<name>A0A812DCG6_ACAPH</name>
<feature type="compositionally biased region" description="Basic and acidic residues" evidence="2">
    <location>
        <begin position="114"/>
        <end position="132"/>
    </location>
</feature>
<feature type="compositionally biased region" description="Polar residues" evidence="2">
    <location>
        <begin position="219"/>
        <end position="250"/>
    </location>
</feature>
<dbReference type="Pfam" id="PF21007">
    <property type="entry name" value="FBF1"/>
    <property type="match status" value="1"/>
</dbReference>
<feature type="coiled-coil region" evidence="1">
    <location>
        <begin position="664"/>
        <end position="738"/>
    </location>
</feature>
<feature type="compositionally biased region" description="Basic and acidic residues" evidence="2">
    <location>
        <begin position="392"/>
        <end position="419"/>
    </location>
</feature>
<dbReference type="GO" id="GO:0005814">
    <property type="term" value="C:centriole"/>
    <property type="evidence" value="ECO:0007669"/>
    <property type="project" value="TreeGrafter"/>
</dbReference>
<protein>
    <submittedName>
        <fullName evidence="5">FBF1</fullName>
    </submittedName>
</protein>
<feature type="compositionally biased region" description="Polar residues" evidence="2">
    <location>
        <begin position="345"/>
        <end position="356"/>
    </location>
</feature>
<evidence type="ECO:0000313" key="5">
    <source>
        <dbReference type="EMBL" id="CAE1300179.1"/>
    </source>
</evidence>
<feature type="coiled-coil region" evidence="1">
    <location>
        <begin position="606"/>
        <end position="640"/>
    </location>
</feature>
<dbReference type="GO" id="GO:0060271">
    <property type="term" value="P:cilium assembly"/>
    <property type="evidence" value="ECO:0007669"/>
    <property type="project" value="InterPro"/>
</dbReference>
<feature type="transmembrane region" description="Helical" evidence="3">
    <location>
        <begin position="1226"/>
        <end position="1255"/>
    </location>
</feature>
<evidence type="ECO:0000256" key="2">
    <source>
        <dbReference type="SAM" id="MobiDB-lite"/>
    </source>
</evidence>
<sequence>MIKRPKTPQRTALAVRRKKPSHQEDDFYANMAAMSDDDMESDISEADVDLVAKSLDDLDDMDANLFGGHKKNTEKPLTKAVTSPRRTAGTSRSLSPPTRTGITTASSSNSVPKTTKEAEEKMGPAEKTKPSVEDDIDLSGLLSDDDSSFLPKETLEPASKKFSVAAKSSTTEPSSIPKSPPSTKQATSVINAKEATTKDDSDLAGLFSDDESLLLPTTGKDQNNTSNQNPASSTKPPLSGKSQENINSVAKETKESPVKKAVTFSKDGDIFDDFGLEQKPNNTSRPSRSALDDLFGKSSPPPLTFNTDKTETSQAGKLLMGKNGSADIEKETDDFLFGSYLPSSAVQSAPNISSRGSRLEAESEKVNKRSEIVSTRQKSSLSQKSSFDDGNDDKLDWLKIASEQEKKSSGKSETAKVAETDDDDEDWLGMKSSKKSISFNLGDELDIDLSPVPLNHVQISGGARNEKETLPSTSAPVTEKAKIQSQISGIKETLKPKPTKSGVKITKDVGPKKETQKESQLEKKPEPVKLLKTHKKEMPPTADGEELLQQLESVNLMPSLEILPTYKLEAQHAVPSINSPTKSPNLVNLRPHSADTYMSSSSFEKLTDAEIKISRLQIEKEQLEILIESVKKRCSEEIEAIEQSYKSRLQLLEETHQHKETRWKEENEQLLKQHLQKMQQLEQEKSELTARHYNILQNAVDENAAEVQRLKESHQTAMELQRKEFEEALYRMKEVKQREVDSVENFQSTSKSLHLVIEQIQANAKDLNIFQQKLDHWQIGGMDEREMSIRARDQQLKTFQERLNRQQEENARERSRLEELICRLEGQLHSQTQLLDDERWKVKQEVNKFHALQASVEAEKKQWGEQQAREKAAMEKSRNALVEEQRQLMTQLFEERRALAEEKVHMEVSRKLWSEREQQNSIKAVKIETEFHATMKALEEERNKLSAQVELVETEKKALREDHKKFEKERKNFEEEKIQLTDLASQIKRRSKEVESLFAEAQKVKEEGEMALAKSNKMDLEYSQRWRDLMTQMDNLTEQEKQAAAERITMAQERDHLETLRKSQMCFNCRNSLSGGIGSVNGRVPKMTATFTSVNNGSAFWGGYQPETIPVQATEDSSPIIQETLHAIRTDQWLRQLKKQSLKDKEFLLGEKVYLATLENSHYQPGQVQRASTLCNHVLSAPSMTSWAPPRHSLSFNLKVLGTLYSTAGTLHMSICVKPSLSQNGVFFFSFFLFFFSHFLCILVSLLLLFVLIFLKYYFLSLNFLLFFFYLRFFFLSFLLSLIAFHSS</sequence>
<feature type="region of interest" description="Disordered" evidence="2">
    <location>
        <begin position="1"/>
        <end position="26"/>
    </location>
</feature>
<feature type="coiled-coil region" evidence="1">
    <location>
        <begin position="789"/>
        <end position="823"/>
    </location>
</feature>
<dbReference type="GO" id="GO:0036064">
    <property type="term" value="C:ciliary basal body"/>
    <property type="evidence" value="ECO:0007669"/>
    <property type="project" value="TreeGrafter"/>
</dbReference>
<dbReference type="InterPro" id="IPR033561">
    <property type="entry name" value="FBF1"/>
</dbReference>
<comment type="caution">
    <text evidence="5">The sequence shown here is derived from an EMBL/GenBank/DDBJ whole genome shotgun (WGS) entry which is preliminary data.</text>
</comment>
<feature type="compositionally biased region" description="Basic and acidic residues" evidence="2">
    <location>
        <begin position="357"/>
        <end position="371"/>
    </location>
</feature>
<dbReference type="Proteomes" id="UP000597762">
    <property type="component" value="Unassembled WGS sequence"/>
</dbReference>
<dbReference type="OrthoDB" id="8195456at2759"/>
<organism evidence="5 6">
    <name type="scientific">Acanthosepion pharaonis</name>
    <name type="common">Pharaoh cuttlefish</name>
    <name type="synonym">Sepia pharaonis</name>
    <dbReference type="NCBI Taxonomy" id="158019"/>
    <lineage>
        <taxon>Eukaryota</taxon>
        <taxon>Metazoa</taxon>
        <taxon>Spiralia</taxon>
        <taxon>Lophotrochozoa</taxon>
        <taxon>Mollusca</taxon>
        <taxon>Cephalopoda</taxon>
        <taxon>Coleoidea</taxon>
        <taxon>Decapodiformes</taxon>
        <taxon>Sepiida</taxon>
        <taxon>Sepiina</taxon>
        <taxon>Sepiidae</taxon>
        <taxon>Acanthosepion</taxon>
    </lineage>
</organism>
<evidence type="ECO:0000256" key="3">
    <source>
        <dbReference type="SAM" id="Phobius"/>
    </source>
</evidence>
<gene>
    <name evidence="5" type="ORF">SPHA_53688</name>
</gene>
<feature type="compositionally biased region" description="Polar residues" evidence="2">
    <location>
        <begin position="80"/>
        <end position="113"/>
    </location>
</feature>
<keyword evidence="3" id="KW-0812">Transmembrane</keyword>
<keyword evidence="6" id="KW-1185">Reference proteome</keyword>